<comment type="caution">
    <text evidence="2">The sequence shown here is derived from an EMBL/GenBank/DDBJ whole genome shotgun (WGS) entry which is preliminary data.</text>
</comment>
<dbReference type="EMBL" id="JAXIOK010000017">
    <property type="protein sequence ID" value="KAK4750601.1"/>
    <property type="molecule type" value="Genomic_DNA"/>
</dbReference>
<feature type="transmembrane region" description="Helical" evidence="1">
    <location>
        <begin position="73"/>
        <end position="92"/>
    </location>
</feature>
<reference evidence="2 3" key="1">
    <citation type="journal article" date="2023" name="Hortic Res">
        <title>Pangenome of water caltrop reveals structural variations and asymmetric subgenome divergence after allopolyploidization.</title>
        <authorList>
            <person name="Zhang X."/>
            <person name="Chen Y."/>
            <person name="Wang L."/>
            <person name="Yuan Y."/>
            <person name="Fang M."/>
            <person name="Shi L."/>
            <person name="Lu R."/>
            <person name="Comes H.P."/>
            <person name="Ma Y."/>
            <person name="Chen Y."/>
            <person name="Huang G."/>
            <person name="Zhou Y."/>
            <person name="Zheng Z."/>
            <person name="Qiu Y."/>
        </authorList>
    </citation>
    <scope>NUCLEOTIDE SEQUENCE [LARGE SCALE GENOMIC DNA]</scope>
    <source>
        <tissue evidence="2">Roots</tissue>
    </source>
</reference>
<evidence type="ECO:0000256" key="1">
    <source>
        <dbReference type="SAM" id="Phobius"/>
    </source>
</evidence>
<keyword evidence="1" id="KW-1133">Transmembrane helix</keyword>
<protein>
    <submittedName>
        <fullName evidence="2">Uncharacterized protein</fullName>
    </submittedName>
</protein>
<keyword evidence="1" id="KW-0472">Membrane</keyword>
<feature type="transmembrane region" description="Helical" evidence="1">
    <location>
        <begin position="98"/>
        <end position="116"/>
    </location>
</feature>
<dbReference type="Proteomes" id="UP001345219">
    <property type="component" value="Chromosome 4"/>
</dbReference>
<feature type="transmembrane region" description="Helical" evidence="1">
    <location>
        <begin position="33"/>
        <end position="52"/>
    </location>
</feature>
<keyword evidence="1" id="KW-0812">Transmembrane</keyword>
<organism evidence="2 3">
    <name type="scientific">Trapa incisa</name>
    <dbReference type="NCBI Taxonomy" id="236973"/>
    <lineage>
        <taxon>Eukaryota</taxon>
        <taxon>Viridiplantae</taxon>
        <taxon>Streptophyta</taxon>
        <taxon>Embryophyta</taxon>
        <taxon>Tracheophyta</taxon>
        <taxon>Spermatophyta</taxon>
        <taxon>Magnoliopsida</taxon>
        <taxon>eudicotyledons</taxon>
        <taxon>Gunneridae</taxon>
        <taxon>Pentapetalae</taxon>
        <taxon>rosids</taxon>
        <taxon>malvids</taxon>
        <taxon>Myrtales</taxon>
        <taxon>Lythraceae</taxon>
        <taxon>Trapa</taxon>
    </lineage>
</organism>
<evidence type="ECO:0000313" key="3">
    <source>
        <dbReference type="Proteomes" id="UP001345219"/>
    </source>
</evidence>
<name>A0AAN7PL80_9MYRT</name>
<proteinExistence type="predicted"/>
<accession>A0AAN7PL80</accession>
<gene>
    <name evidence="2" type="ORF">SAY87_004083</name>
</gene>
<dbReference type="AlphaFoldDB" id="A0AAN7PL80"/>
<sequence length="117" mass="13807">MILAAGLMGYVKWNVGVCVRQSLSCQLFTCCEAVWVDCFTLNISAFFALLFWNEKWEYAHYWKMNTIFLLYFFVKKSLRCSLFLIMFIIQSWSLIRSPFGRILCRLLAFALAYHVLC</sequence>
<evidence type="ECO:0000313" key="2">
    <source>
        <dbReference type="EMBL" id="KAK4750601.1"/>
    </source>
</evidence>
<keyword evidence="3" id="KW-1185">Reference proteome</keyword>